<sequence>MDIKQYPGRNLASKEQQLEREFAKFIKEQISRGPKKIEVKIANDTVICLIDGFLTKAEELIVESGHWDKVMVYRCLYVTKCVNGIEEILQLILKKKIRFFFPSWIPERNLACWTIYLD</sequence>
<accession>A0A348AEX1</accession>
<dbReference type="AlphaFoldDB" id="A0A348AEX1"/>
<organism evidence="2 3">
    <name type="scientific">Methylomusa anaerophila</name>
    <dbReference type="NCBI Taxonomy" id="1930071"/>
    <lineage>
        <taxon>Bacteria</taxon>
        <taxon>Bacillati</taxon>
        <taxon>Bacillota</taxon>
        <taxon>Negativicutes</taxon>
        <taxon>Selenomonadales</taxon>
        <taxon>Sporomusaceae</taxon>
        <taxon>Methylomusa</taxon>
    </lineage>
</organism>
<dbReference type="Proteomes" id="UP000276437">
    <property type="component" value="Chromosome"/>
</dbReference>
<proteinExistence type="predicted"/>
<feature type="domain" description="Na+-translocating membrane potential-generating system MpsC" evidence="1">
    <location>
        <begin position="13"/>
        <end position="111"/>
    </location>
</feature>
<protein>
    <recommendedName>
        <fullName evidence="1">Na+-translocating membrane potential-generating system MpsC domain-containing protein</fullName>
    </recommendedName>
</protein>
<evidence type="ECO:0000259" key="1">
    <source>
        <dbReference type="Pfam" id="PF10057"/>
    </source>
</evidence>
<dbReference type="KEGG" id="mana:MAMMFC1_00252"/>
<dbReference type="Pfam" id="PF10057">
    <property type="entry name" value="MpsC"/>
    <property type="match status" value="1"/>
</dbReference>
<name>A0A348AEX1_9FIRM</name>
<evidence type="ECO:0000313" key="3">
    <source>
        <dbReference type="Proteomes" id="UP000276437"/>
    </source>
</evidence>
<dbReference type="OrthoDB" id="1681703at2"/>
<dbReference type="EMBL" id="AP018449">
    <property type="protein sequence ID" value="BBB89619.1"/>
    <property type="molecule type" value="Genomic_DNA"/>
</dbReference>
<evidence type="ECO:0000313" key="2">
    <source>
        <dbReference type="EMBL" id="BBB89619.1"/>
    </source>
</evidence>
<reference evidence="2 3" key="1">
    <citation type="journal article" date="2018" name="Int. J. Syst. Evol. Microbiol.">
        <title>Methylomusa anaerophila gen. nov., sp. nov., an anaerobic methanol-utilizing bacterium isolated from a microbial fuel cell.</title>
        <authorList>
            <person name="Amano N."/>
            <person name="Yamamuro A."/>
            <person name="Miyahara M."/>
            <person name="Kouzuma A."/>
            <person name="Abe T."/>
            <person name="Watanabe K."/>
        </authorList>
    </citation>
    <scope>NUCLEOTIDE SEQUENCE [LARGE SCALE GENOMIC DNA]</scope>
    <source>
        <strain evidence="2 3">MMFC1</strain>
    </source>
</reference>
<dbReference type="InterPro" id="IPR018745">
    <property type="entry name" value="MpsC"/>
</dbReference>
<dbReference type="RefSeq" id="WP_126305758.1">
    <property type="nucleotide sequence ID" value="NZ_AP018449.1"/>
</dbReference>
<gene>
    <name evidence="2" type="ORF">MAMMFC1_00252</name>
</gene>
<keyword evidence="3" id="KW-1185">Reference proteome</keyword>